<gene>
    <name evidence="2" type="ORF">MKJ03_19510</name>
</gene>
<evidence type="ECO:0000259" key="1">
    <source>
        <dbReference type="Pfam" id="PF13490"/>
    </source>
</evidence>
<dbReference type="Proteomes" id="UP001522662">
    <property type="component" value="Unassembled WGS sequence"/>
</dbReference>
<dbReference type="InterPro" id="IPR027383">
    <property type="entry name" value="Znf_put"/>
</dbReference>
<dbReference type="EMBL" id="JALAYX010000006">
    <property type="protein sequence ID" value="MCJ8240529.1"/>
    <property type="molecule type" value="Genomic_DNA"/>
</dbReference>
<dbReference type="RefSeq" id="WP_245137862.1">
    <property type="nucleotide sequence ID" value="NZ_CP128477.1"/>
</dbReference>
<name>A0ABT0D558_9HYPH</name>
<protein>
    <submittedName>
        <fullName evidence="2">Zf-HC2 domain-containing protein</fullName>
    </submittedName>
</protein>
<proteinExistence type="predicted"/>
<comment type="caution">
    <text evidence="2">The sequence shown here is derived from an EMBL/GenBank/DDBJ whole genome shotgun (WGS) entry which is preliminary data.</text>
</comment>
<dbReference type="Pfam" id="PF13490">
    <property type="entry name" value="zf-HC2"/>
    <property type="match status" value="1"/>
</dbReference>
<evidence type="ECO:0000313" key="3">
    <source>
        <dbReference type="Proteomes" id="UP001522662"/>
    </source>
</evidence>
<feature type="domain" description="Putative zinc-finger" evidence="1">
    <location>
        <begin position="4"/>
        <end position="38"/>
    </location>
</feature>
<reference evidence="2 3" key="1">
    <citation type="submission" date="2022-03" db="EMBL/GenBank/DDBJ databases">
        <title>Rhizobium SSM4.3 sp. nov., isolated from Sediment (Gouqi Island).</title>
        <authorList>
            <person name="Chen G."/>
        </authorList>
    </citation>
    <scope>NUCLEOTIDE SEQUENCE [LARGE SCALE GENOMIC DNA]</scope>
    <source>
        <strain evidence="2 3">SSM4.3</strain>
        <plasmid evidence="2">unnamed</plasmid>
    </source>
</reference>
<organism evidence="2 3">
    <name type="scientific">Peteryoungia algae</name>
    <dbReference type="NCBI Taxonomy" id="2919917"/>
    <lineage>
        <taxon>Bacteria</taxon>
        <taxon>Pseudomonadati</taxon>
        <taxon>Pseudomonadota</taxon>
        <taxon>Alphaproteobacteria</taxon>
        <taxon>Hyphomicrobiales</taxon>
        <taxon>Rhizobiaceae</taxon>
        <taxon>Peteryoungia</taxon>
    </lineage>
</organism>
<keyword evidence="2" id="KW-0614">Plasmid</keyword>
<geneLocation type="plasmid" evidence="2">
    <name>unnamed</name>
</geneLocation>
<keyword evidence="3" id="KW-1185">Reference proteome</keyword>
<evidence type="ECO:0000313" key="2">
    <source>
        <dbReference type="EMBL" id="MCJ8240529.1"/>
    </source>
</evidence>
<sequence>MFRCSEVADRASRLIDGELGFWPLLNMRLHLAMCRGCRAFIQQMRTTCDLTQIAGAMQDVAVHEPAYAEDIQEALARRRALRRRNLRSG</sequence>
<accession>A0ABT0D558</accession>